<evidence type="ECO:0000256" key="2">
    <source>
        <dbReference type="SAM" id="MobiDB-lite"/>
    </source>
</evidence>
<evidence type="ECO:0000256" key="1">
    <source>
        <dbReference type="ARBA" id="ARBA00022737"/>
    </source>
</evidence>
<feature type="compositionally biased region" description="Acidic residues" evidence="2">
    <location>
        <begin position="1"/>
        <end position="14"/>
    </location>
</feature>
<gene>
    <name evidence="3" type="ORF">BJG266_LOCUS377</name>
    <name evidence="4" type="ORF">QVE165_LOCUS5896</name>
</gene>
<keyword evidence="5" id="KW-1185">Reference proteome</keyword>
<evidence type="ECO:0000313" key="4">
    <source>
        <dbReference type="EMBL" id="CAF0833137.1"/>
    </source>
</evidence>
<evidence type="ECO:0000313" key="6">
    <source>
        <dbReference type="Proteomes" id="UP000663877"/>
    </source>
</evidence>
<proteinExistence type="predicted"/>
<evidence type="ECO:0008006" key="7">
    <source>
        <dbReference type="Google" id="ProtNLM"/>
    </source>
</evidence>
<dbReference type="EMBL" id="CAJNOI010000001">
    <property type="protein sequence ID" value="CAF0721944.1"/>
    <property type="molecule type" value="Genomic_DNA"/>
</dbReference>
<dbReference type="GO" id="GO:0035082">
    <property type="term" value="P:axoneme assembly"/>
    <property type="evidence" value="ECO:0007669"/>
    <property type="project" value="TreeGrafter"/>
</dbReference>
<dbReference type="AlphaFoldDB" id="A0A813MKH5"/>
<dbReference type="GO" id="GO:0007286">
    <property type="term" value="P:spermatid development"/>
    <property type="evidence" value="ECO:0007669"/>
    <property type="project" value="TreeGrafter"/>
</dbReference>
<dbReference type="Gene3D" id="2.20.110.10">
    <property type="entry name" value="Histone H3 K4-specific methyltransferase SET7/9 N-terminal domain"/>
    <property type="match status" value="3"/>
</dbReference>
<dbReference type="OrthoDB" id="423343at2759"/>
<dbReference type="Proteomes" id="UP000663877">
    <property type="component" value="Unassembled WGS sequence"/>
</dbReference>
<dbReference type="Pfam" id="PF02493">
    <property type="entry name" value="MORN"/>
    <property type="match status" value="7"/>
</dbReference>
<dbReference type="EMBL" id="CAJNOM010000024">
    <property type="protein sequence ID" value="CAF0833137.1"/>
    <property type="molecule type" value="Genomic_DNA"/>
</dbReference>
<feature type="region of interest" description="Disordered" evidence="2">
    <location>
        <begin position="214"/>
        <end position="286"/>
    </location>
</feature>
<feature type="compositionally biased region" description="Acidic residues" evidence="2">
    <location>
        <begin position="276"/>
        <end position="286"/>
    </location>
</feature>
<dbReference type="SUPFAM" id="SSF82185">
    <property type="entry name" value="Histone H3 K4-specific methyltransferase SET7/9 N-terminal domain"/>
    <property type="match status" value="2"/>
</dbReference>
<protein>
    <recommendedName>
        <fullName evidence="7">Radial spoke head 1-like protein</fullName>
    </recommendedName>
</protein>
<reference evidence="3" key="1">
    <citation type="submission" date="2021-02" db="EMBL/GenBank/DDBJ databases">
        <authorList>
            <person name="Nowell W R."/>
        </authorList>
    </citation>
    <scope>NUCLEOTIDE SEQUENCE</scope>
</reference>
<dbReference type="PANTHER" id="PTHR43215">
    <property type="entry name" value="RADIAL SPOKE HEAD 1 HOMOLOG"/>
    <property type="match status" value="1"/>
</dbReference>
<comment type="caution">
    <text evidence="3">The sequence shown here is derived from an EMBL/GenBank/DDBJ whole genome shotgun (WGS) entry which is preliminary data.</text>
</comment>
<dbReference type="InterPro" id="IPR003409">
    <property type="entry name" value="MORN"/>
</dbReference>
<accession>A0A813MKH5</accession>
<dbReference type="SMART" id="SM00698">
    <property type="entry name" value="MORN"/>
    <property type="match status" value="7"/>
</dbReference>
<dbReference type="PANTHER" id="PTHR43215:SF14">
    <property type="entry name" value="RADIAL SPOKE HEAD 1 HOMOLOG"/>
    <property type="match status" value="1"/>
</dbReference>
<dbReference type="FunFam" id="2.20.110.10:FF:000002">
    <property type="entry name" value="Phosphatidylinositol 4-phosphate 5-kinase 8"/>
    <property type="match status" value="1"/>
</dbReference>
<dbReference type="GO" id="GO:0005634">
    <property type="term" value="C:nucleus"/>
    <property type="evidence" value="ECO:0007669"/>
    <property type="project" value="TreeGrafter"/>
</dbReference>
<feature type="region of interest" description="Disordered" evidence="2">
    <location>
        <begin position="1"/>
        <end position="57"/>
    </location>
</feature>
<feature type="compositionally biased region" description="Basic and acidic residues" evidence="2">
    <location>
        <begin position="228"/>
        <end position="238"/>
    </location>
</feature>
<dbReference type="GO" id="GO:0031514">
    <property type="term" value="C:motile cilium"/>
    <property type="evidence" value="ECO:0007669"/>
    <property type="project" value="TreeGrafter"/>
</dbReference>
<organism evidence="3 6">
    <name type="scientific">Adineta steineri</name>
    <dbReference type="NCBI Taxonomy" id="433720"/>
    <lineage>
        <taxon>Eukaryota</taxon>
        <taxon>Metazoa</taxon>
        <taxon>Spiralia</taxon>
        <taxon>Gnathifera</taxon>
        <taxon>Rotifera</taxon>
        <taxon>Eurotatoria</taxon>
        <taxon>Bdelloidea</taxon>
        <taxon>Adinetida</taxon>
        <taxon>Adinetidae</taxon>
        <taxon>Adineta</taxon>
    </lineage>
</organism>
<evidence type="ECO:0000313" key="3">
    <source>
        <dbReference type="EMBL" id="CAF0721944.1"/>
    </source>
</evidence>
<dbReference type="Proteomes" id="UP000663832">
    <property type="component" value="Unassembled WGS sequence"/>
</dbReference>
<keyword evidence="1" id="KW-0677">Repeat</keyword>
<feature type="compositionally biased region" description="Basic and acidic residues" evidence="2">
    <location>
        <begin position="21"/>
        <end position="32"/>
    </location>
</feature>
<sequence length="286" mass="32722">MSDDEEEIGEEENENNLGTYEGDRNELNERHGFGKATLPNGDTFEGQYENGKRSGTGTYRFTNTARYIGEYQKNKRHGKGIFYYPDGSKYDGDWNENIREGQGTYTYPNNDTYEGEWKNHQRHGKGTYTYAATKAQYVGTWKEGKRQGPGQLHFNQYRYVGKFNDNYPKGKGRFVFKNGYQQNGDYHITSIADEEDSEAPPQIQYKWIARNVTATQQDEPYDQDDERTESRTQDQDGHHKTHGAADGDNPDEFNAEGGEGADGNEDDENQQANDDIPGEEQFDEEG</sequence>
<evidence type="ECO:0000313" key="5">
    <source>
        <dbReference type="Proteomes" id="UP000663832"/>
    </source>
</evidence>
<name>A0A813MKH5_9BILA</name>